<organism evidence="1">
    <name type="scientific">Streptomyces haneummycinicus</name>
    <dbReference type="NCBI Taxonomy" id="3074435"/>
    <lineage>
        <taxon>Bacteria</taxon>
        <taxon>Bacillati</taxon>
        <taxon>Actinomycetota</taxon>
        <taxon>Actinomycetes</taxon>
        <taxon>Kitasatosporales</taxon>
        <taxon>Streptomycetaceae</taxon>
        <taxon>Streptomyces</taxon>
    </lineage>
</organism>
<reference evidence="1" key="1">
    <citation type="submission" date="2024-06" db="EMBL/GenBank/DDBJ databases">
        <authorList>
            <consortium name="consrtm"/>
            <person name="Uemura M."/>
            <person name="Terahara T."/>
        </authorList>
    </citation>
    <scope>NUCLEOTIDE SEQUENCE</scope>
    <source>
        <strain evidence="1">KM77-8</strain>
    </source>
</reference>
<protein>
    <recommendedName>
        <fullName evidence="2">Transposase</fullName>
    </recommendedName>
</protein>
<evidence type="ECO:0000313" key="1">
    <source>
        <dbReference type="EMBL" id="BFO18124.1"/>
    </source>
</evidence>
<reference evidence="1" key="2">
    <citation type="submission" date="2024-07" db="EMBL/GenBank/DDBJ databases">
        <title>Streptomyces haneummycinica sp. nov., a new antibiotic-producing actinobacterium isolated from marine sediment.</title>
        <authorList>
            <person name="Uemura M."/>
            <person name="Hamada M."/>
            <person name="Hirano S."/>
            <person name="Kobayashi K."/>
            <person name="Ohshiro T."/>
            <person name="Kobayashi T."/>
            <person name="Terahara T."/>
        </authorList>
    </citation>
    <scope>NUCLEOTIDE SEQUENCE</scope>
    <source>
        <strain evidence="1">KM77-8</strain>
    </source>
</reference>
<sequence length="164" mass="17798">MAPTAAGRTPARIGSRPALSEQVGQLCPDGVHRLLRLSDWDEKAVRDGIRDFDVQSAYSPCATSTSAPGVGGPWRMYTPQGAPLQRSLPAQCEAQGRKGSSYALSRKNFSSPPPLALYWQFTVPPGPVASVTPLPVTMRRKMFVKVADSRENEPSGWARARNFS</sequence>
<accession>A0AAT9HL85</accession>
<dbReference type="AlphaFoldDB" id="A0AAT9HL85"/>
<gene>
    <name evidence="1" type="ORF">SHKM778_45120</name>
</gene>
<name>A0AAT9HL85_9ACTN</name>
<evidence type="ECO:0008006" key="2">
    <source>
        <dbReference type="Google" id="ProtNLM"/>
    </source>
</evidence>
<proteinExistence type="predicted"/>
<dbReference type="EMBL" id="AP035768">
    <property type="protein sequence ID" value="BFO18124.1"/>
    <property type="molecule type" value="Genomic_DNA"/>
</dbReference>